<sequence length="791" mass="88480">MSPSLSSSKMFHTFQGLAPPRVTTEQSQETQKPVINGVSKRITTPHACAECKRRKIRCDGRQPCGQCLGCRSPKPCYYDKHRQRVIPSRKTLDALSQSLEECRTVLKRLYPSHDAQALLPLSRQELFSLLDQDRCEARNGSMVSTTSPTGSHTTTSPLTDFSQDLHSPMTSAADDDRALANLEQIPSQDTEWDEEQRNRDPIPAEADDVNALSLSVDKQTSYLGASSIKAAFLVMLKVAPKLGTFLAHNGGNKQSNATSNYPTPRPGAPSKSQPAIIWSSEGQTLIDAYFNRVQIFVPMLDEPSFRADYLNGRRQDAPWLALLNMVFAMGSIVATKSDDHSHISYYTRSKEHLGLDSFGSGHLETLQAFILMGGYYLHYINRPNMANAITGAALRMACTMGLHRESSPDLSNGSNLLREQRRRTWWSLFCLDTWANTTLGRPSMGRWGPGITIRSPEESNDLKVMGQNAGIIPMIESIKFCKLSTHIQDILAQSPLLHHSQLSELDHELTSWYDNLPWILRSTEPCPESIYTARCIMKWRYQNLRIVLHRPVLLNLANSSNDVTATPNEIATINKCRILAKQTIEDIAREWARNQMLGWGAVWFMYQASMIPLVMMFWESWNTDLVRACQGQIEIVLEALDGMSDWSLAARRSREVLVKMYEASKSPLTRQNSPRMGPTMVKSEGGANNQVLTPPSPMNMSGIHGVDGITHIMNGMNGMNGHLVDGSGIQHVEMTTEDGMVMIDHPGIWDLDGMLWGSLPDGIHLPFDGMPMEFESGEIPHYDGNYMLMHQ</sequence>
<feature type="compositionally biased region" description="Polar residues" evidence="5">
    <location>
        <begin position="251"/>
        <end position="262"/>
    </location>
</feature>
<feature type="compositionally biased region" description="Polar residues" evidence="5">
    <location>
        <begin position="160"/>
        <end position="170"/>
    </location>
</feature>
<accession>A0A9N9PFR6</accession>
<dbReference type="AlphaFoldDB" id="A0A9N9PFR6"/>
<evidence type="ECO:0000313" key="7">
    <source>
        <dbReference type="EMBL" id="CAG8950764.1"/>
    </source>
</evidence>
<dbReference type="GO" id="GO:0008270">
    <property type="term" value="F:zinc ion binding"/>
    <property type="evidence" value="ECO:0007669"/>
    <property type="project" value="InterPro"/>
</dbReference>
<dbReference type="GO" id="GO:0000981">
    <property type="term" value="F:DNA-binding transcription factor activity, RNA polymerase II-specific"/>
    <property type="evidence" value="ECO:0007669"/>
    <property type="project" value="InterPro"/>
</dbReference>
<organism evidence="7 8">
    <name type="scientific">Hymenoscyphus fraxineus</name>
    <dbReference type="NCBI Taxonomy" id="746836"/>
    <lineage>
        <taxon>Eukaryota</taxon>
        <taxon>Fungi</taxon>
        <taxon>Dikarya</taxon>
        <taxon>Ascomycota</taxon>
        <taxon>Pezizomycotina</taxon>
        <taxon>Leotiomycetes</taxon>
        <taxon>Helotiales</taxon>
        <taxon>Helotiaceae</taxon>
        <taxon>Hymenoscyphus</taxon>
    </lineage>
</organism>
<evidence type="ECO:0000256" key="4">
    <source>
        <dbReference type="ARBA" id="ARBA00023242"/>
    </source>
</evidence>
<dbReference type="CDD" id="cd00067">
    <property type="entry name" value="GAL4"/>
    <property type="match status" value="1"/>
</dbReference>
<dbReference type="PROSITE" id="PS50048">
    <property type="entry name" value="ZN2_CY6_FUNGAL_2"/>
    <property type="match status" value="1"/>
</dbReference>
<dbReference type="Proteomes" id="UP000696280">
    <property type="component" value="Unassembled WGS sequence"/>
</dbReference>
<reference evidence="7" key="1">
    <citation type="submission" date="2021-07" db="EMBL/GenBank/DDBJ databases">
        <authorList>
            <person name="Durling M."/>
        </authorList>
    </citation>
    <scope>NUCLEOTIDE SEQUENCE</scope>
</reference>
<evidence type="ECO:0000259" key="6">
    <source>
        <dbReference type="PROSITE" id="PS50048"/>
    </source>
</evidence>
<dbReference type="InterPro" id="IPR007219">
    <property type="entry name" value="XnlR_reg_dom"/>
</dbReference>
<proteinExistence type="predicted"/>
<evidence type="ECO:0000256" key="3">
    <source>
        <dbReference type="ARBA" id="ARBA00023163"/>
    </source>
</evidence>
<keyword evidence="2" id="KW-0805">Transcription regulation</keyword>
<dbReference type="InterPro" id="IPR051127">
    <property type="entry name" value="Fungal_SecMet_Regulators"/>
</dbReference>
<feature type="region of interest" description="Disordered" evidence="5">
    <location>
        <begin position="139"/>
        <end position="170"/>
    </location>
</feature>
<evidence type="ECO:0000313" key="8">
    <source>
        <dbReference type="Proteomes" id="UP000696280"/>
    </source>
</evidence>
<dbReference type="SMART" id="SM00066">
    <property type="entry name" value="GAL4"/>
    <property type="match status" value="1"/>
</dbReference>
<dbReference type="GO" id="GO:0000978">
    <property type="term" value="F:RNA polymerase II cis-regulatory region sequence-specific DNA binding"/>
    <property type="evidence" value="ECO:0007669"/>
    <property type="project" value="TreeGrafter"/>
</dbReference>
<dbReference type="SUPFAM" id="SSF57701">
    <property type="entry name" value="Zn2/Cys6 DNA-binding domain"/>
    <property type="match status" value="1"/>
</dbReference>
<dbReference type="GO" id="GO:0006351">
    <property type="term" value="P:DNA-templated transcription"/>
    <property type="evidence" value="ECO:0007669"/>
    <property type="project" value="InterPro"/>
</dbReference>
<keyword evidence="3" id="KW-0804">Transcription</keyword>
<dbReference type="Pfam" id="PF00172">
    <property type="entry name" value="Zn_clus"/>
    <property type="match status" value="1"/>
</dbReference>
<feature type="region of interest" description="Disordered" evidence="5">
    <location>
        <begin position="250"/>
        <end position="273"/>
    </location>
</feature>
<evidence type="ECO:0000256" key="2">
    <source>
        <dbReference type="ARBA" id="ARBA00023015"/>
    </source>
</evidence>
<feature type="compositionally biased region" description="Low complexity" evidence="5">
    <location>
        <begin position="144"/>
        <end position="159"/>
    </location>
</feature>
<gene>
    <name evidence="7" type="ORF">HYFRA_00002977</name>
</gene>
<dbReference type="PANTHER" id="PTHR47424:SF5">
    <property type="entry name" value="ZN(II)2CYS6 TRANSCRIPTION FACTOR (EUROFUNG)"/>
    <property type="match status" value="1"/>
</dbReference>
<dbReference type="Pfam" id="PF04082">
    <property type="entry name" value="Fungal_trans"/>
    <property type="match status" value="1"/>
</dbReference>
<dbReference type="EMBL" id="CAJVRL010000038">
    <property type="protein sequence ID" value="CAG8950764.1"/>
    <property type="molecule type" value="Genomic_DNA"/>
</dbReference>
<keyword evidence="8" id="KW-1185">Reference proteome</keyword>
<feature type="domain" description="Zn(2)-C6 fungal-type" evidence="6">
    <location>
        <begin position="47"/>
        <end position="78"/>
    </location>
</feature>
<keyword evidence="1" id="KW-0479">Metal-binding</keyword>
<dbReference type="GO" id="GO:0005634">
    <property type="term" value="C:nucleus"/>
    <property type="evidence" value="ECO:0007669"/>
    <property type="project" value="TreeGrafter"/>
</dbReference>
<dbReference type="Gene3D" id="4.10.240.10">
    <property type="entry name" value="Zn(2)-C6 fungal-type DNA-binding domain"/>
    <property type="match status" value="1"/>
</dbReference>
<dbReference type="GO" id="GO:0000435">
    <property type="term" value="P:positive regulation of transcription from RNA polymerase II promoter by galactose"/>
    <property type="evidence" value="ECO:0007669"/>
    <property type="project" value="TreeGrafter"/>
</dbReference>
<dbReference type="CDD" id="cd12148">
    <property type="entry name" value="fungal_TF_MHR"/>
    <property type="match status" value="1"/>
</dbReference>
<comment type="caution">
    <text evidence="7">The sequence shown here is derived from an EMBL/GenBank/DDBJ whole genome shotgun (WGS) entry which is preliminary data.</text>
</comment>
<protein>
    <recommendedName>
        <fullName evidence="6">Zn(2)-C6 fungal-type domain-containing protein</fullName>
    </recommendedName>
</protein>
<dbReference type="OrthoDB" id="3362851at2759"/>
<dbReference type="SMART" id="SM00906">
    <property type="entry name" value="Fungal_trans"/>
    <property type="match status" value="1"/>
</dbReference>
<name>A0A9N9PFR6_9HELO</name>
<evidence type="ECO:0000256" key="5">
    <source>
        <dbReference type="SAM" id="MobiDB-lite"/>
    </source>
</evidence>
<evidence type="ECO:0000256" key="1">
    <source>
        <dbReference type="ARBA" id="ARBA00022723"/>
    </source>
</evidence>
<dbReference type="InterPro" id="IPR036864">
    <property type="entry name" value="Zn2-C6_fun-type_DNA-bd_sf"/>
</dbReference>
<keyword evidence="4" id="KW-0539">Nucleus</keyword>
<dbReference type="PANTHER" id="PTHR47424">
    <property type="entry name" value="REGULATORY PROTEIN GAL4"/>
    <property type="match status" value="1"/>
</dbReference>
<dbReference type="InterPro" id="IPR001138">
    <property type="entry name" value="Zn2Cys6_DnaBD"/>
</dbReference>
<dbReference type="PROSITE" id="PS00463">
    <property type="entry name" value="ZN2_CY6_FUNGAL_1"/>
    <property type="match status" value="1"/>
</dbReference>